<comment type="caution">
    <text evidence="1">The sequence shown here is derived from an EMBL/GenBank/DDBJ whole genome shotgun (WGS) entry which is preliminary data.</text>
</comment>
<dbReference type="SUPFAM" id="SSF52172">
    <property type="entry name" value="CheY-like"/>
    <property type="match status" value="1"/>
</dbReference>
<evidence type="ECO:0008006" key="3">
    <source>
        <dbReference type="Google" id="ProtNLM"/>
    </source>
</evidence>
<dbReference type="EMBL" id="VLPL01000013">
    <property type="protein sequence ID" value="TSJ38967.1"/>
    <property type="molecule type" value="Genomic_DNA"/>
</dbReference>
<organism evidence="1 2">
    <name type="scientific">Fluviicola chungangensis</name>
    <dbReference type="NCBI Taxonomy" id="2597671"/>
    <lineage>
        <taxon>Bacteria</taxon>
        <taxon>Pseudomonadati</taxon>
        <taxon>Bacteroidota</taxon>
        <taxon>Flavobacteriia</taxon>
        <taxon>Flavobacteriales</taxon>
        <taxon>Crocinitomicaceae</taxon>
        <taxon>Fluviicola</taxon>
    </lineage>
</organism>
<name>A0A556MGB6_9FLAO</name>
<dbReference type="Proteomes" id="UP000316008">
    <property type="component" value="Unassembled WGS sequence"/>
</dbReference>
<gene>
    <name evidence="1" type="ORF">FO442_18295</name>
</gene>
<evidence type="ECO:0000313" key="1">
    <source>
        <dbReference type="EMBL" id="TSJ38967.1"/>
    </source>
</evidence>
<dbReference type="OrthoDB" id="8480007at2"/>
<sequence>MDTTYTIGYVDENEAQVQLFQRRLKPYGLNVIGYKIPRGTEFDNLMNQIYESEIDLLMIDYKLSDKGIVTFNGDKIESEFYEKKPLFPHIIFTSRVPDAEDFVEDWKIIFDKDDVTRDNDSLQRFVTTLKKSIEQYKSHIQKKKDTIKTLLEKGEREGLTSIEKDLLLKNQRDLQGLDRTKNNELPEQLISLDQLENISKVRREAEEFLKSLISKNEEK</sequence>
<reference evidence="1 2" key="1">
    <citation type="submission" date="2019-07" db="EMBL/GenBank/DDBJ databases">
        <authorList>
            <person name="Huq M.A."/>
        </authorList>
    </citation>
    <scope>NUCLEOTIDE SEQUENCE [LARGE SCALE GENOMIC DNA]</scope>
    <source>
        <strain evidence="1 2">MAH-3</strain>
    </source>
</reference>
<protein>
    <recommendedName>
        <fullName evidence="3">Response regulator</fullName>
    </recommendedName>
</protein>
<dbReference type="InterPro" id="IPR011006">
    <property type="entry name" value="CheY-like_superfamily"/>
</dbReference>
<keyword evidence="2" id="KW-1185">Reference proteome</keyword>
<accession>A0A556MGB6</accession>
<dbReference type="RefSeq" id="WP_144334667.1">
    <property type="nucleotide sequence ID" value="NZ_VLPL01000013.1"/>
</dbReference>
<proteinExistence type="predicted"/>
<dbReference type="AlphaFoldDB" id="A0A556MGB6"/>
<evidence type="ECO:0000313" key="2">
    <source>
        <dbReference type="Proteomes" id="UP000316008"/>
    </source>
</evidence>